<proteinExistence type="predicted"/>
<feature type="region of interest" description="Disordered" evidence="1">
    <location>
        <begin position="83"/>
        <end position="105"/>
    </location>
</feature>
<gene>
    <name evidence="2" type="ORF">SAMN05445060_3807</name>
</gene>
<organism evidence="2 3">
    <name type="scientific">Williamsia sterculiae</name>
    <dbReference type="NCBI Taxonomy" id="1344003"/>
    <lineage>
        <taxon>Bacteria</taxon>
        <taxon>Bacillati</taxon>
        <taxon>Actinomycetota</taxon>
        <taxon>Actinomycetes</taxon>
        <taxon>Mycobacteriales</taxon>
        <taxon>Nocardiaceae</taxon>
        <taxon>Williamsia</taxon>
    </lineage>
</organism>
<reference evidence="2 3" key="1">
    <citation type="submission" date="2017-01" db="EMBL/GenBank/DDBJ databases">
        <authorList>
            <person name="Mah S.A."/>
            <person name="Swanson W.J."/>
            <person name="Moy G.W."/>
            <person name="Vacquier V.D."/>
        </authorList>
    </citation>
    <scope>NUCLEOTIDE SEQUENCE [LARGE SCALE GENOMIC DNA]</scope>
    <source>
        <strain evidence="2 3">CPCC 203464</strain>
    </source>
</reference>
<evidence type="ECO:0000313" key="2">
    <source>
        <dbReference type="EMBL" id="SIS21673.1"/>
    </source>
</evidence>
<keyword evidence="3" id="KW-1185">Reference proteome</keyword>
<dbReference type="Proteomes" id="UP000186218">
    <property type="component" value="Unassembled WGS sequence"/>
</dbReference>
<dbReference type="EMBL" id="FTNT01000013">
    <property type="protein sequence ID" value="SIS21673.1"/>
    <property type="molecule type" value="Genomic_DNA"/>
</dbReference>
<evidence type="ECO:0000313" key="3">
    <source>
        <dbReference type="Proteomes" id="UP000186218"/>
    </source>
</evidence>
<protein>
    <submittedName>
        <fullName evidence="2">Uncharacterized protein</fullName>
    </submittedName>
</protein>
<sequence>MVDIRAAVTDRYREELTVMDRIEFEEFVIVETERLRVAVENLRAATEVAVIARWRAANGGRRPETATLAALYAQAQSSAEESVLSRQLGQGRTDVEDGQHSATGRRSTATAIQRWNTEFADEATPATVELVERVWPTQSAEFQVWAEDLVQARINDGLEVPDGPEHPLTAELTQVVGDVIAGLEARVRAARTLMRGR</sequence>
<evidence type="ECO:0000256" key="1">
    <source>
        <dbReference type="SAM" id="MobiDB-lite"/>
    </source>
</evidence>
<dbReference type="STRING" id="1344003.SAMN05445060_3807"/>
<name>A0A1N7HA68_9NOCA</name>
<accession>A0A1N7HA68</accession>
<dbReference type="AlphaFoldDB" id="A0A1N7HA68"/>